<protein>
    <submittedName>
        <fullName evidence="2">Uncharacterized protein</fullName>
    </submittedName>
</protein>
<keyword evidence="3" id="KW-1185">Reference proteome</keyword>
<organism evidence="2 3">
    <name type="scientific">Ophiobolus disseminans</name>
    <dbReference type="NCBI Taxonomy" id="1469910"/>
    <lineage>
        <taxon>Eukaryota</taxon>
        <taxon>Fungi</taxon>
        <taxon>Dikarya</taxon>
        <taxon>Ascomycota</taxon>
        <taxon>Pezizomycotina</taxon>
        <taxon>Dothideomycetes</taxon>
        <taxon>Pleosporomycetidae</taxon>
        <taxon>Pleosporales</taxon>
        <taxon>Pleosporineae</taxon>
        <taxon>Phaeosphaeriaceae</taxon>
        <taxon>Ophiobolus</taxon>
    </lineage>
</organism>
<accession>A0A6A6ZL91</accession>
<proteinExistence type="predicted"/>
<keyword evidence="1" id="KW-0812">Transmembrane</keyword>
<feature type="transmembrane region" description="Helical" evidence="1">
    <location>
        <begin position="283"/>
        <end position="305"/>
    </location>
</feature>
<reference evidence="2" key="1">
    <citation type="journal article" date="2020" name="Stud. Mycol.">
        <title>101 Dothideomycetes genomes: a test case for predicting lifestyles and emergence of pathogens.</title>
        <authorList>
            <person name="Haridas S."/>
            <person name="Albert R."/>
            <person name="Binder M."/>
            <person name="Bloem J."/>
            <person name="Labutti K."/>
            <person name="Salamov A."/>
            <person name="Andreopoulos B."/>
            <person name="Baker S."/>
            <person name="Barry K."/>
            <person name="Bills G."/>
            <person name="Bluhm B."/>
            <person name="Cannon C."/>
            <person name="Castanera R."/>
            <person name="Culley D."/>
            <person name="Daum C."/>
            <person name="Ezra D."/>
            <person name="Gonzalez J."/>
            <person name="Henrissat B."/>
            <person name="Kuo A."/>
            <person name="Liang C."/>
            <person name="Lipzen A."/>
            <person name="Lutzoni F."/>
            <person name="Magnuson J."/>
            <person name="Mondo S."/>
            <person name="Nolan M."/>
            <person name="Ohm R."/>
            <person name="Pangilinan J."/>
            <person name="Park H.-J."/>
            <person name="Ramirez L."/>
            <person name="Alfaro M."/>
            <person name="Sun H."/>
            <person name="Tritt A."/>
            <person name="Yoshinaga Y."/>
            <person name="Zwiers L.-H."/>
            <person name="Turgeon B."/>
            <person name="Goodwin S."/>
            <person name="Spatafora J."/>
            <person name="Crous P."/>
            <person name="Grigoriev I."/>
        </authorList>
    </citation>
    <scope>NUCLEOTIDE SEQUENCE</scope>
    <source>
        <strain evidence="2">CBS 113818</strain>
    </source>
</reference>
<sequence>MKALYKLSLHMSANAETRLLNREFGKKPATLPQMHDGAPSDQHVAISAEQGRNTSEITRRNSYKISQWKIPTSGDIPLDRAIIEKFELAHTSTTAVPTDIDWQWPTKANGDWMPIRNKTDKIPMKGLAGLMAHIWTTDCSHESNGDQKERRESQEYLDSLWPWSQFPPSIVLYFPDREAPEKGKGKQPVQDNDEDLDWMSTASMDVDFGDTLADPRFTYHRTPKKLHSPLTIDPHGTNPPIGWAIWIDKNFAVPWYLPLALAVHSVAVFVFAIWYTAETAPKANGWVIGSFVFTPVSLVFGVWVLKARIRNMRGCDIAVLEPVCACVLLGVSADISF</sequence>
<dbReference type="AlphaFoldDB" id="A0A6A6ZL91"/>
<dbReference type="OrthoDB" id="3800491at2759"/>
<dbReference type="EMBL" id="MU006236">
    <property type="protein sequence ID" value="KAF2821881.1"/>
    <property type="molecule type" value="Genomic_DNA"/>
</dbReference>
<feature type="transmembrane region" description="Helical" evidence="1">
    <location>
        <begin position="255"/>
        <end position="277"/>
    </location>
</feature>
<dbReference type="Proteomes" id="UP000799424">
    <property type="component" value="Unassembled WGS sequence"/>
</dbReference>
<name>A0A6A6ZL91_9PLEO</name>
<evidence type="ECO:0000256" key="1">
    <source>
        <dbReference type="SAM" id="Phobius"/>
    </source>
</evidence>
<evidence type="ECO:0000313" key="2">
    <source>
        <dbReference type="EMBL" id="KAF2821881.1"/>
    </source>
</evidence>
<gene>
    <name evidence="2" type="ORF">CC86DRAFT_386235</name>
</gene>
<evidence type="ECO:0000313" key="3">
    <source>
        <dbReference type="Proteomes" id="UP000799424"/>
    </source>
</evidence>
<keyword evidence="1" id="KW-1133">Transmembrane helix</keyword>
<keyword evidence="1" id="KW-0472">Membrane</keyword>